<reference evidence="3" key="1">
    <citation type="submission" date="2023-04" db="EMBL/GenBank/DDBJ databases">
        <authorList>
            <person name="Vijverberg K."/>
            <person name="Xiong W."/>
            <person name="Schranz E."/>
        </authorList>
    </citation>
    <scope>NUCLEOTIDE SEQUENCE</scope>
</reference>
<feature type="region of interest" description="Disordered" evidence="1">
    <location>
        <begin position="472"/>
        <end position="491"/>
    </location>
</feature>
<evidence type="ECO:0000313" key="3">
    <source>
        <dbReference type="EMBL" id="CAI9272139.1"/>
    </source>
</evidence>
<dbReference type="GO" id="GO:0004197">
    <property type="term" value="F:cysteine-type endopeptidase activity"/>
    <property type="evidence" value="ECO:0007669"/>
    <property type="project" value="InterPro"/>
</dbReference>
<name>A0AA35VNM0_LACSI</name>
<dbReference type="PROSITE" id="PS50208">
    <property type="entry name" value="CASPASE_P20"/>
    <property type="match status" value="1"/>
</dbReference>
<dbReference type="EMBL" id="OX465078">
    <property type="protein sequence ID" value="CAI9272139.1"/>
    <property type="molecule type" value="Genomic_DNA"/>
</dbReference>
<gene>
    <name evidence="3" type="ORF">LSALG_LOCUS12381</name>
</gene>
<proteinExistence type="predicted"/>
<protein>
    <recommendedName>
        <fullName evidence="2">Caspase family p20 domain-containing protein</fullName>
    </recommendedName>
</protein>
<dbReference type="Pfam" id="PF20073">
    <property type="entry name" value="DUF6469"/>
    <property type="match status" value="1"/>
</dbReference>
<organism evidence="3 4">
    <name type="scientific">Lactuca saligna</name>
    <name type="common">Willowleaf lettuce</name>
    <dbReference type="NCBI Taxonomy" id="75948"/>
    <lineage>
        <taxon>Eukaryota</taxon>
        <taxon>Viridiplantae</taxon>
        <taxon>Streptophyta</taxon>
        <taxon>Embryophyta</taxon>
        <taxon>Tracheophyta</taxon>
        <taxon>Spermatophyta</taxon>
        <taxon>Magnoliopsida</taxon>
        <taxon>eudicotyledons</taxon>
        <taxon>Gunneridae</taxon>
        <taxon>Pentapetalae</taxon>
        <taxon>asterids</taxon>
        <taxon>campanulids</taxon>
        <taxon>Asterales</taxon>
        <taxon>Asteraceae</taxon>
        <taxon>Cichorioideae</taxon>
        <taxon>Cichorieae</taxon>
        <taxon>Lactucinae</taxon>
        <taxon>Lactuca</taxon>
    </lineage>
</organism>
<sequence length="535" mass="61074">MATDTDKKKPENKGGNLIHEVFSWSLDDVLNKNLYKSKVAEIPKTFPSVSDYTKSFVYPLYEETHADLLSKMLGVNRSPTAEIIKVKKSKDFRLPKALFYTIVLKRHQGFYSPEVGDLIALTDVKPKCVDDLKRPNKPYLIALVQSMKANKSHYQLCILSSKPIIPEVVEMDIRKDVTSYSRMNVIHFVVYLTNLTTNIRISQALHAEVEGERKKIIEKLLRADSSSVEESHLEFSIDTTEDLTLLKIKKILKSFQLDSSQEAAVLSCIAARKHGDQNTIKLIWGPPGTGKTKTIGSLLFMFLMMKCRTLTCAPTNIAVVGVTKRIMSLVRDFLRYGTYGLGDIVLFGNGERMKIDDCKDLSEIFLEFRVKILADCLAPRSGWKGSSEWMISFLEDPEQQYRMYLREKVQCDEMESDSSDTDEKAHSEEDEDEEYLIPDQKEKSEDAMLKKALKKNNWKTLIVSTLKGNKKLSNSEATQEDASEVPSKQKSDKKNFQENILTFEQFVTNGFTFLGNHIIHCVESLYTYADIYYFP</sequence>
<dbReference type="Gene3D" id="3.40.50.300">
    <property type="entry name" value="P-loop containing nucleotide triphosphate hydrolases"/>
    <property type="match status" value="1"/>
</dbReference>
<accession>A0AA35VNM0</accession>
<dbReference type="PANTHER" id="PTHR10887">
    <property type="entry name" value="DNA2/NAM7 HELICASE FAMILY"/>
    <property type="match status" value="1"/>
</dbReference>
<dbReference type="InterPro" id="IPR001309">
    <property type="entry name" value="Pept_C14_p20"/>
</dbReference>
<feature type="region of interest" description="Disordered" evidence="1">
    <location>
        <begin position="412"/>
        <end position="441"/>
    </location>
</feature>
<dbReference type="Pfam" id="PF13086">
    <property type="entry name" value="AAA_11"/>
    <property type="match status" value="1"/>
</dbReference>
<keyword evidence="4" id="KW-1185">Reference proteome</keyword>
<dbReference type="InterPro" id="IPR041677">
    <property type="entry name" value="DNA2/NAM7_AAA_11"/>
</dbReference>
<evidence type="ECO:0000313" key="4">
    <source>
        <dbReference type="Proteomes" id="UP001177003"/>
    </source>
</evidence>
<dbReference type="AlphaFoldDB" id="A0AA35VNM0"/>
<evidence type="ECO:0000256" key="1">
    <source>
        <dbReference type="SAM" id="MobiDB-lite"/>
    </source>
</evidence>
<dbReference type="GO" id="GO:0006508">
    <property type="term" value="P:proteolysis"/>
    <property type="evidence" value="ECO:0007669"/>
    <property type="project" value="InterPro"/>
</dbReference>
<dbReference type="SUPFAM" id="SSF52540">
    <property type="entry name" value="P-loop containing nucleoside triphosphate hydrolases"/>
    <property type="match status" value="1"/>
</dbReference>
<dbReference type="PANTHER" id="PTHR10887:SF522">
    <property type="entry name" value="P-LOOP CONTAINING NUCLEOSIDE TRIPHOSPHATE HYDROLASES SUPERFAMILY PROTEIN"/>
    <property type="match status" value="1"/>
</dbReference>
<dbReference type="GO" id="GO:0004386">
    <property type="term" value="F:helicase activity"/>
    <property type="evidence" value="ECO:0007669"/>
    <property type="project" value="InterPro"/>
</dbReference>
<dbReference type="Proteomes" id="UP001177003">
    <property type="component" value="Chromosome 2"/>
</dbReference>
<dbReference type="InterPro" id="IPR045529">
    <property type="entry name" value="DUF6469"/>
</dbReference>
<feature type="domain" description="Caspase family p20" evidence="2">
    <location>
        <begin position="233"/>
        <end position="319"/>
    </location>
</feature>
<dbReference type="InterPro" id="IPR027417">
    <property type="entry name" value="P-loop_NTPase"/>
</dbReference>
<dbReference type="InterPro" id="IPR045055">
    <property type="entry name" value="DNA2/NAM7-like"/>
</dbReference>
<evidence type="ECO:0000259" key="2">
    <source>
        <dbReference type="PROSITE" id="PS50208"/>
    </source>
</evidence>